<dbReference type="AlphaFoldDB" id="A0A6C0LCZ0"/>
<name>A0A6C0LCZ0_9ZZZZ</name>
<proteinExistence type="predicted"/>
<sequence length="68" mass="7994">MLNSLIDTFVNLDENNKNKVMNIISKIINPIKLYLIVVIFMLLIMCISNYYMCRKFISLNLSNNLSYN</sequence>
<keyword evidence="1" id="KW-0812">Transmembrane</keyword>
<accession>A0A6C0LCZ0</accession>
<keyword evidence="1" id="KW-0472">Membrane</keyword>
<dbReference type="EMBL" id="MN740474">
    <property type="protein sequence ID" value="QHU28826.1"/>
    <property type="molecule type" value="Genomic_DNA"/>
</dbReference>
<evidence type="ECO:0000256" key="1">
    <source>
        <dbReference type="SAM" id="Phobius"/>
    </source>
</evidence>
<evidence type="ECO:0000313" key="2">
    <source>
        <dbReference type="EMBL" id="QHU28826.1"/>
    </source>
</evidence>
<feature type="transmembrane region" description="Helical" evidence="1">
    <location>
        <begin position="31"/>
        <end position="52"/>
    </location>
</feature>
<organism evidence="2">
    <name type="scientific">viral metagenome</name>
    <dbReference type="NCBI Taxonomy" id="1070528"/>
    <lineage>
        <taxon>unclassified sequences</taxon>
        <taxon>metagenomes</taxon>
        <taxon>organismal metagenomes</taxon>
    </lineage>
</organism>
<keyword evidence="1" id="KW-1133">Transmembrane helix</keyword>
<protein>
    <submittedName>
        <fullName evidence="2">Uncharacterized protein</fullName>
    </submittedName>
</protein>
<reference evidence="2" key="1">
    <citation type="journal article" date="2020" name="Nature">
        <title>Giant virus diversity and host interactions through global metagenomics.</title>
        <authorList>
            <person name="Schulz F."/>
            <person name="Roux S."/>
            <person name="Paez-Espino D."/>
            <person name="Jungbluth S."/>
            <person name="Walsh D.A."/>
            <person name="Denef V.J."/>
            <person name="McMahon K.D."/>
            <person name="Konstantinidis K.T."/>
            <person name="Eloe-Fadrosh E.A."/>
            <person name="Kyrpides N.C."/>
            <person name="Woyke T."/>
        </authorList>
    </citation>
    <scope>NUCLEOTIDE SEQUENCE</scope>
    <source>
        <strain evidence="2">GVMAG-M-3300027791-30</strain>
    </source>
</reference>